<accession>A0AAD9REF9</accession>
<name>A0AAD9REF9_9HYME</name>
<evidence type="ECO:0000259" key="8">
    <source>
        <dbReference type="PROSITE" id="PS50054"/>
    </source>
</evidence>
<reference evidence="10" key="2">
    <citation type="journal article" date="2023" name="Commun. Biol.">
        <title>Intrasexual cuticular hydrocarbon dimorphism in a wasp sheds light on hydrocarbon biosynthesis genes in Hymenoptera.</title>
        <authorList>
            <person name="Moris V.C."/>
            <person name="Podsiadlowski L."/>
            <person name="Martin S."/>
            <person name="Oeyen J.P."/>
            <person name="Donath A."/>
            <person name="Petersen M."/>
            <person name="Wilbrandt J."/>
            <person name="Misof B."/>
            <person name="Liedtke D."/>
            <person name="Thamm M."/>
            <person name="Scheiner R."/>
            <person name="Schmitt T."/>
            <person name="Niehuis O."/>
        </authorList>
    </citation>
    <scope>NUCLEOTIDE SEQUENCE</scope>
    <source>
        <strain evidence="10">GBR_01_08_01A</strain>
    </source>
</reference>
<dbReference type="EMBL" id="JAIFRP010004357">
    <property type="protein sequence ID" value="KAK2577536.1"/>
    <property type="molecule type" value="Genomic_DNA"/>
</dbReference>
<comment type="caution">
    <text evidence="10">The sequence shown here is derived from an EMBL/GenBank/DDBJ whole genome shotgun (WGS) entry which is preliminary data.</text>
</comment>
<dbReference type="Gene3D" id="3.90.190.10">
    <property type="entry name" value="Protein tyrosine phosphatase superfamily"/>
    <property type="match status" value="1"/>
</dbReference>
<proteinExistence type="inferred from homology"/>
<dbReference type="InterPro" id="IPR016130">
    <property type="entry name" value="Tyr_Pase_AS"/>
</dbReference>
<gene>
    <name evidence="10" type="ORF">KPH14_003621</name>
</gene>
<evidence type="ECO:0000256" key="1">
    <source>
        <dbReference type="ARBA" id="ARBA00008601"/>
    </source>
</evidence>
<evidence type="ECO:0000313" key="11">
    <source>
        <dbReference type="Proteomes" id="UP001258017"/>
    </source>
</evidence>
<dbReference type="PRINTS" id="PR01908">
    <property type="entry name" value="ADSPHPHTASE"/>
</dbReference>
<keyword evidence="4" id="KW-0904">Protein phosphatase</keyword>
<evidence type="ECO:0000256" key="2">
    <source>
        <dbReference type="ARBA" id="ARBA00013081"/>
    </source>
</evidence>
<keyword evidence="11" id="KW-1185">Reference proteome</keyword>
<reference evidence="10" key="1">
    <citation type="submission" date="2021-08" db="EMBL/GenBank/DDBJ databases">
        <authorList>
            <person name="Misof B."/>
            <person name="Oliver O."/>
            <person name="Podsiadlowski L."/>
            <person name="Donath A."/>
            <person name="Peters R."/>
            <person name="Mayer C."/>
            <person name="Rust J."/>
            <person name="Gunkel S."/>
            <person name="Lesny P."/>
            <person name="Martin S."/>
            <person name="Oeyen J.P."/>
            <person name="Petersen M."/>
            <person name="Panagiotis P."/>
            <person name="Wilbrandt J."/>
            <person name="Tanja T."/>
        </authorList>
    </citation>
    <scope>NUCLEOTIDE SEQUENCE</scope>
    <source>
        <strain evidence="10">GBR_01_08_01A</strain>
        <tissue evidence="10">Thorax + abdomen</tissue>
    </source>
</reference>
<protein>
    <recommendedName>
        <fullName evidence="2">protein-serine/threonine phosphatase</fullName>
        <ecNumber evidence="2">3.1.3.16</ecNumber>
    </recommendedName>
</protein>
<evidence type="ECO:0000256" key="3">
    <source>
        <dbReference type="ARBA" id="ARBA00022801"/>
    </source>
</evidence>
<dbReference type="PRINTS" id="PR01909">
    <property type="entry name" value="ADSPHPHTASEA"/>
</dbReference>
<dbReference type="InterPro" id="IPR029021">
    <property type="entry name" value="Prot-tyrosine_phosphatase-like"/>
</dbReference>
<evidence type="ECO:0000256" key="4">
    <source>
        <dbReference type="ARBA" id="ARBA00022912"/>
    </source>
</evidence>
<sequence>MYDTRCLNPGNENLNDRLHDRREYLIMDDNNGLQVDDFKKYLPGGETTERHLREALHGTKTDFKPLPGFDPNQDDLEYYCMQQEIDCDEVYPRIYIGDAATAKNKKYLEMLGITHLLNAAEGKKFGLVNTNKNYYLDTTIKYLGLPLVDLPTIDISKYFLVTTAFIDEALSNNGKVFVHCMLGVSRSATCVLAYLMMKKGMLAVDAIRIVRENRDIHPNYGFLNQLAQLDNQLRRQRL</sequence>
<evidence type="ECO:0000256" key="6">
    <source>
        <dbReference type="ARBA" id="ARBA00048336"/>
    </source>
</evidence>
<dbReference type="AlphaFoldDB" id="A0AAD9REF9"/>
<evidence type="ECO:0000256" key="5">
    <source>
        <dbReference type="ARBA" id="ARBA00047761"/>
    </source>
</evidence>
<evidence type="ECO:0000256" key="7">
    <source>
        <dbReference type="PIRSR" id="PIRSR620405-1"/>
    </source>
</evidence>
<dbReference type="PROSITE" id="PS50054">
    <property type="entry name" value="TYR_PHOSPHATASE_DUAL"/>
    <property type="match status" value="1"/>
</dbReference>
<comment type="catalytic activity">
    <reaction evidence="5">
        <text>O-phospho-L-seryl-[protein] + H2O = L-seryl-[protein] + phosphate</text>
        <dbReference type="Rhea" id="RHEA:20629"/>
        <dbReference type="Rhea" id="RHEA-COMP:9863"/>
        <dbReference type="Rhea" id="RHEA-COMP:11604"/>
        <dbReference type="ChEBI" id="CHEBI:15377"/>
        <dbReference type="ChEBI" id="CHEBI:29999"/>
        <dbReference type="ChEBI" id="CHEBI:43474"/>
        <dbReference type="ChEBI" id="CHEBI:83421"/>
        <dbReference type="EC" id="3.1.3.16"/>
    </reaction>
</comment>
<comment type="catalytic activity">
    <reaction evidence="6">
        <text>O-phospho-L-threonyl-[protein] + H2O = L-threonyl-[protein] + phosphate</text>
        <dbReference type="Rhea" id="RHEA:47004"/>
        <dbReference type="Rhea" id="RHEA-COMP:11060"/>
        <dbReference type="Rhea" id="RHEA-COMP:11605"/>
        <dbReference type="ChEBI" id="CHEBI:15377"/>
        <dbReference type="ChEBI" id="CHEBI:30013"/>
        <dbReference type="ChEBI" id="CHEBI:43474"/>
        <dbReference type="ChEBI" id="CHEBI:61977"/>
        <dbReference type="EC" id="3.1.3.16"/>
    </reaction>
</comment>
<keyword evidence="3" id="KW-0378">Hydrolase</keyword>
<dbReference type="PROSITE" id="PS50056">
    <property type="entry name" value="TYR_PHOSPHATASE_2"/>
    <property type="match status" value="1"/>
</dbReference>
<feature type="domain" description="Tyrosine-protein phosphatase" evidence="8">
    <location>
        <begin position="86"/>
        <end position="235"/>
    </location>
</feature>
<dbReference type="EC" id="3.1.3.16" evidence="2"/>
<dbReference type="SUPFAM" id="SSF52799">
    <property type="entry name" value="(Phosphotyrosine protein) phosphatases II"/>
    <property type="match status" value="1"/>
</dbReference>
<dbReference type="InterPro" id="IPR000340">
    <property type="entry name" value="Dual-sp_phosphatase_cat-dom"/>
</dbReference>
<feature type="domain" description="Tyrosine specific protein phosphatases" evidence="9">
    <location>
        <begin position="157"/>
        <end position="214"/>
    </location>
</feature>
<dbReference type="GO" id="GO:0008138">
    <property type="term" value="F:protein tyrosine/serine/threonine phosphatase activity"/>
    <property type="evidence" value="ECO:0007669"/>
    <property type="project" value="InterPro"/>
</dbReference>
<dbReference type="PANTHER" id="PTHR45682:SF5">
    <property type="entry name" value="DUAL SPECIFICITY PROTEIN PHOSPHATASE"/>
    <property type="match status" value="1"/>
</dbReference>
<evidence type="ECO:0000313" key="10">
    <source>
        <dbReference type="EMBL" id="KAK2577536.1"/>
    </source>
</evidence>
<dbReference type="Pfam" id="PF00782">
    <property type="entry name" value="DSPc"/>
    <property type="match status" value="1"/>
</dbReference>
<dbReference type="CDD" id="cd14515">
    <property type="entry name" value="DUSP3-like"/>
    <property type="match status" value="1"/>
</dbReference>
<dbReference type="PANTHER" id="PTHR45682">
    <property type="entry name" value="AGAP008228-PA"/>
    <property type="match status" value="1"/>
</dbReference>
<dbReference type="InterPro" id="IPR020422">
    <property type="entry name" value="TYR_PHOSPHATASE_DUAL_dom"/>
</dbReference>
<dbReference type="PROSITE" id="PS00383">
    <property type="entry name" value="TYR_PHOSPHATASE_1"/>
    <property type="match status" value="1"/>
</dbReference>
<dbReference type="InterPro" id="IPR020405">
    <property type="entry name" value="Atypical_DUSP_subfamA"/>
</dbReference>
<dbReference type="InterPro" id="IPR000387">
    <property type="entry name" value="Tyr_Pase_dom"/>
</dbReference>
<feature type="active site" description="Phosphocysteine intermediate" evidence="7">
    <location>
        <position position="180"/>
    </location>
</feature>
<dbReference type="GO" id="GO:0033549">
    <property type="term" value="F:MAP kinase phosphatase activity"/>
    <property type="evidence" value="ECO:0007669"/>
    <property type="project" value="TreeGrafter"/>
</dbReference>
<dbReference type="SMART" id="SM00195">
    <property type="entry name" value="DSPc"/>
    <property type="match status" value="1"/>
</dbReference>
<dbReference type="GO" id="GO:0043409">
    <property type="term" value="P:negative regulation of MAPK cascade"/>
    <property type="evidence" value="ECO:0007669"/>
    <property type="project" value="TreeGrafter"/>
</dbReference>
<dbReference type="GO" id="GO:0004722">
    <property type="term" value="F:protein serine/threonine phosphatase activity"/>
    <property type="evidence" value="ECO:0007669"/>
    <property type="project" value="UniProtKB-EC"/>
</dbReference>
<dbReference type="GO" id="GO:0005737">
    <property type="term" value="C:cytoplasm"/>
    <property type="evidence" value="ECO:0007669"/>
    <property type="project" value="TreeGrafter"/>
</dbReference>
<dbReference type="Proteomes" id="UP001258017">
    <property type="component" value="Unassembled WGS sequence"/>
</dbReference>
<evidence type="ECO:0000259" key="9">
    <source>
        <dbReference type="PROSITE" id="PS50056"/>
    </source>
</evidence>
<organism evidence="10 11">
    <name type="scientific">Odynerus spinipes</name>
    <dbReference type="NCBI Taxonomy" id="1348599"/>
    <lineage>
        <taxon>Eukaryota</taxon>
        <taxon>Metazoa</taxon>
        <taxon>Ecdysozoa</taxon>
        <taxon>Arthropoda</taxon>
        <taxon>Hexapoda</taxon>
        <taxon>Insecta</taxon>
        <taxon>Pterygota</taxon>
        <taxon>Neoptera</taxon>
        <taxon>Endopterygota</taxon>
        <taxon>Hymenoptera</taxon>
        <taxon>Apocrita</taxon>
        <taxon>Aculeata</taxon>
        <taxon>Vespoidea</taxon>
        <taxon>Vespidae</taxon>
        <taxon>Eumeninae</taxon>
        <taxon>Odynerus</taxon>
    </lineage>
</organism>
<comment type="similarity">
    <text evidence="1">Belongs to the protein-tyrosine phosphatase family. Non-receptor class dual specificity subfamily.</text>
</comment>